<dbReference type="PANTHER" id="PTHR31576:SF2">
    <property type="entry name" value="TATA BOX-BINDING PROTEIN-ASSOCIATED FACTOR RNA POLYMERASE I SUBUNIT B"/>
    <property type="match status" value="1"/>
</dbReference>
<keyword evidence="3" id="KW-0479">Metal-binding</keyword>
<feature type="domain" description="RRN7-type" evidence="11">
    <location>
        <begin position="11"/>
        <end position="41"/>
    </location>
</feature>
<evidence type="ECO:0000256" key="8">
    <source>
        <dbReference type="ARBA" id="ARBA00023163"/>
    </source>
</evidence>
<evidence type="ECO:0000256" key="1">
    <source>
        <dbReference type="ARBA" id="ARBA00004604"/>
    </source>
</evidence>
<gene>
    <name evidence="14" type="ORF">PoMZ_03689</name>
</gene>
<dbReference type="Pfam" id="PF20644">
    <property type="entry name" value="Rrn7_cyclin_N"/>
    <property type="match status" value="1"/>
</dbReference>
<dbReference type="InterPro" id="IPR048540">
    <property type="entry name" value="Rrn7_cyclin_N"/>
</dbReference>
<dbReference type="GO" id="GO:0070860">
    <property type="term" value="C:RNA polymerase I core factor complex"/>
    <property type="evidence" value="ECO:0007669"/>
    <property type="project" value="InterPro"/>
</dbReference>
<dbReference type="InterPro" id="IPR021752">
    <property type="entry name" value="TF_Rrn7_Zf"/>
</dbReference>
<dbReference type="Pfam" id="PF20645">
    <property type="entry name" value="Rrn7_cyclin_C"/>
    <property type="match status" value="1"/>
</dbReference>
<evidence type="ECO:0000256" key="9">
    <source>
        <dbReference type="ARBA" id="ARBA00023242"/>
    </source>
</evidence>
<name>A0A4P7NBE7_PYROR</name>
<keyword evidence="4" id="KW-0863">Zinc-finger</keyword>
<organism evidence="14 15">
    <name type="scientific">Pyricularia oryzae</name>
    <name type="common">Rice blast fungus</name>
    <name type="synonym">Magnaporthe oryzae</name>
    <dbReference type="NCBI Taxonomy" id="318829"/>
    <lineage>
        <taxon>Eukaryota</taxon>
        <taxon>Fungi</taxon>
        <taxon>Dikarya</taxon>
        <taxon>Ascomycota</taxon>
        <taxon>Pezizomycotina</taxon>
        <taxon>Sordariomycetes</taxon>
        <taxon>Sordariomycetidae</taxon>
        <taxon>Magnaporthales</taxon>
        <taxon>Pyriculariaceae</taxon>
        <taxon>Pyricularia</taxon>
    </lineage>
</organism>
<evidence type="ECO:0000256" key="5">
    <source>
        <dbReference type="ARBA" id="ARBA00022833"/>
    </source>
</evidence>
<dbReference type="GO" id="GO:0001164">
    <property type="term" value="F:RNA polymerase I core promoter sequence-specific DNA binding"/>
    <property type="evidence" value="ECO:0007669"/>
    <property type="project" value="InterPro"/>
</dbReference>
<reference evidence="14 15" key="1">
    <citation type="journal article" date="2019" name="Mol. Biol. Evol.">
        <title>Blast fungal genomes show frequent chromosomal changes, gene gains and losses, and effector gene turnover.</title>
        <authorList>
            <person name="Gomez Luciano L.B."/>
            <person name="Jason Tsai I."/>
            <person name="Chuma I."/>
            <person name="Tosa Y."/>
            <person name="Chen Y.H."/>
            <person name="Li J.Y."/>
            <person name="Li M.Y."/>
            <person name="Jade Lu M.Y."/>
            <person name="Nakayashiki H."/>
            <person name="Li W.H."/>
        </authorList>
    </citation>
    <scope>NUCLEOTIDE SEQUENCE [LARGE SCALE GENOMIC DNA]</scope>
    <source>
        <strain evidence="14">MZ5-1-6</strain>
    </source>
</reference>
<evidence type="ECO:0000259" key="12">
    <source>
        <dbReference type="Pfam" id="PF20644"/>
    </source>
</evidence>
<dbReference type="InterPro" id="IPR048538">
    <property type="entry name" value="Rrn7_cyclin_C"/>
</dbReference>
<feature type="domain" description="Rrn7/TAF1B C-terminal cyclin" evidence="13">
    <location>
        <begin position="258"/>
        <end position="419"/>
    </location>
</feature>
<comment type="similarity">
    <text evidence="2">Belongs to the RRN7/TAF1B family.</text>
</comment>
<evidence type="ECO:0000256" key="6">
    <source>
        <dbReference type="ARBA" id="ARBA00023015"/>
    </source>
</evidence>
<dbReference type="Proteomes" id="UP000294847">
    <property type="component" value="Chromosome 3"/>
</dbReference>
<sequence length="549" mass="63097">MSGRRSYHRFPKGQTCEQCPSKRWYSEDGRRYCDRGHEIEGFVEHDFEDEDGFGQKGAVARKEKEVREKASRMLSGNASRELYLQCLQLVLRKQLFWLVHDRGLPPKLETVVRDLWTLRTRNIEGLKTVSEAERDEDLQPGGERSETDGSETKMFSSGGESEARRTDRSGTGTRGSSRARSWTSEIGVKRSLPRLIDTLGLCYLGCLLMRLPVRVGDLFGWSKNNHIIYLDAIHEIPREMRARLPGQYQKALTARSAPFSGGELHETVLGLVLSFHKFYRMTFPPLNRQLLTLKYIKELALPPEIYTFTQEMVDFLNVDFTFPVGQRRVQLLDHPDVFLISCIVMVTKLICPFDDVRRGTSEINFSLPLLKIDWQQWREEFDVAPKESLSRWDIEMLTSEDAWTISPAKADDYLSWFQQVKIDPQRSSQLGRFAGLFPLQEQQRETSPVNPDEAALDSRLREIHSKMTLQLPEDFANEDSVTTIFGARHWVWRNIDDLPPTARAFYSKAAELSGLAPSGLAKAVFMLERRLDMWIKRQRGEAGGARQLA</sequence>
<evidence type="ECO:0000256" key="10">
    <source>
        <dbReference type="SAM" id="MobiDB-lite"/>
    </source>
</evidence>
<dbReference type="EMBL" id="CP034206">
    <property type="protein sequence ID" value="QBZ58731.1"/>
    <property type="molecule type" value="Genomic_DNA"/>
</dbReference>
<dbReference type="GO" id="GO:0042790">
    <property type="term" value="P:nucleolar large rRNA transcription by RNA polymerase I"/>
    <property type="evidence" value="ECO:0007669"/>
    <property type="project" value="TreeGrafter"/>
</dbReference>
<evidence type="ECO:0000256" key="3">
    <source>
        <dbReference type="ARBA" id="ARBA00022723"/>
    </source>
</evidence>
<feature type="compositionally biased region" description="Low complexity" evidence="10">
    <location>
        <begin position="169"/>
        <end position="180"/>
    </location>
</feature>
<proteinExistence type="inferred from homology"/>
<accession>A0A4P7NBE7</accession>
<feature type="domain" description="Rrn7/TAF1B N-terminal cyclin" evidence="12">
    <location>
        <begin position="87"/>
        <end position="238"/>
    </location>
</feature>
<keyword evidence="5" id="KW-0862">Zinc</keyword>
<dbReference type="InterPro" id="IPR033599">
    <property type="entry name" value="TAF1B/Rrn7"/>
</dbReference>
<evidence type="ECO:0000313" key="14">
    <source>
        <dbReference type="EMBL" id="QBZ58731.1"/>
    </source>
</evidence>
<evidence type="ECO:0000259" key="13">
    <source>
        <dbReference type="Pfam" id="PF20645"/>
    </source>
</evidence>
<comment type="subcellular location">
    <subcellularLocation>
        <location evidence="1">Nucleus</location>
        <location evidence="1">Nucleolus</location>
    </subcellularLocation>
</comment>
<evidence type="ECO:0000256" key="4">
    <source>
        <dbReference type="ARBA" id="ARBA00022771"/>
    </source>
</evidence>
<evidence type="ECO:0000259" key="11">
    <source>
        <dbReference type="Pfam" id="PF11781"/>
    </source>
</evidence>
<feature type="region of interest" description="Disordered" evidence="10">
    <location>
        <begin position="129"/>
        <end position="180"/>
    </location>
</feature>
<dbReference type="Pfam" id="PF11781">
    <property type="entry name" value="Zn_ribbon_RRN7"/>
    <property type="match status" value="1"/>
</dbReference>
<dbReference type="GO" id="GO:0008270">
    <property type="term" value="F:zinc ion binding"/>
    <property type="evidence" value="ECO:0007669"/>
    <property type="project" value="UniProtKB-KW"/>
</dbReference>
<evidence type="ECO:0000256" key="7">
    <source>
        <dbReference type="ARBA" id="ARBA00023125"/>
    </source>
</evidence>
<evidence type="ECO:0000313" key="15">
    <source>
        <dbReference type="Proteomes" id="UP000294847"/>
    </source>
</evidence>
<keyword evidence="7" id="KW-0238">DNA-binding</keyword>
<dbReference type="PANTHER" id="PTHR31576">
    <property type="entry name" value="TATA BOX-BINDING PROTEIN-ASSOCIATED FACTOR RNA POLYMERASE I SUBUNIT B"/>
    <property type="match status" value="1"/>
</dbReference>
<dbReference type="AlphaFoldDB" id="A0A4P7NBE7"/>
<protein>
    <submittedName>
        <fullName evidence="14">Uncharacterized protein</fullName>
    </submittedName>
</protein>
<keyword evidence="9" id="KW-0539">Nucleus</keyword>
<evidence type="ECO:0000256" key="2">
    <source>
        <dbReference type="ARBA" id="ARBA00006899"/>
    </source>
</evidence>
<keyword evidence="6" id="KW-0805">Transcription regulation</keyword>
<keyword evidence="8" id="KW-0804">Transcription</keyword>